<dbReference type="GO" id="GO:0003824">
    <property type="term" value="F:catalytic activity"/>
    <property type="evidence" value="ECO:0007669"/>
    <property type="project" value="InterPro"/>
</dbReference>
<protein>
    <submittedName>
        <fullName evidence="7">Unannotated protein</fullName>
    </submittedName>
</protein>
<keyword evidence="3" id="KW-0479">Metal-binding</keyword>
<dbReference type="PANTHER" id="PTHR43409:SF7">
    <property type="entry name" value="BLL1977 PROTEIN"/>
    <property type="match status" value="1"/>
</dbReference>
<gene>
    <name evidence="7" type="ORF">UFOPK2925_01078</name>
</gene>
<evidence type="ECO:0000256" key="5">
    <source>
        <dbReference type="ARBA" id="ARBA00023014"/>
    </source>
</evidence>
<dbReference type="InterPro" id="IPR023404">
    <property type="entry name" value="rSAM_horseshoe"/>
</dbReference>
<evidence type="ECO:0000256" key="1">
    <source>
        <dbReference type="ARBA" id="ARBA00001966"/>
    </source>
</evidence>
<keyword evidence="2" id="KW-0949">S-adenosyl-L-methionine</keyword>
<dbReference type="AlphaFoldDB" id="A0A6J6WNS6"/>
<dbReference type="GO" id="GO:0051536">
    <property type="term" value="F:iron-sulfur cluster binding"/>
    <property type="evidence" value="ECO:0007669"/>
    <property type="project" value="UniProtKB-KW"/>
</dbReference>
<dbReference type="InterPro" id="IPR051198">
    <property type="entry name" value="BchE-like"/>
</dbReference>
<dbReference type="InterPro" id="IPR006638">
    <property type="entry name" value="Elp3/MiaA/NifB-like_rSAM"/>
</dbReference>
<dbReference type="NCBIfam" id="NF040546">
    <property type="entry name" value="rSAM_CUAEP"/>
    <property type="match status" value="1"/>
</dbReference>
<dbReference type="GO" id="GO:0005829">
    <property type="term" value="C:cytosol"/>
    <property type="evidence" value="ECO:0007669"/>
    <property type="project" value="TreeGrafter"/>
</dbReference>
<dbReference type="SUPFAM" id="SSF102114">
    <property type="entry name" value="Radical SAM enzymes"/>
    <property type="match status" value="1"/>
</dbReference>
<evidence type="ECO:0000256" key="2">
    <source>
        <dbReference type="ARBA" id="ARBA00022691"/>
    </source>
</evidence>
<dbReference type="Gene3D" id="3.80.30.20">
    <property type="entry name" value="tm_1862 like domain"/>
    <property type="match status" value="1"/>
</dbReference>
<proteinExistence type="predicted"/>
<feature type="domain" description="Radical SAM core" evidence="6">
    <location>
        <begin position="171"/>
        <end position="404"/>
    </location>
</feature>
<dbReference type="Pfam" id="PF04055">
    <property type="entry name" value="Radical_SAM"/>
    <property type="match status" value="1"/>
</dbReference>
<comment type="cofactor">
    <cofactor evidence="1">
        <name>[4Fe-4S] cluster</name>
        <dbReference type="ChEBI" id="CHEBI:49883"/>
    </cofactor>
</comment>
<organism evidence="7">
    <name type="scientific">freshwater metagenome</name>
    <dbReference type="NCBI Taxonomy" id="449393"/>
    <lineage>
        <taxon>unclassified sequences</taxon>
        <taxon>metagenomes</taxon>
        <taxon>ecological metagenomes</taxon>
    </lineage>
</organism>
<keyword evidence="5" id="KW-0411">Iron-sulfur</keyword>
<dbReference type="SMART" id="SM00729">
    <property type="entry name" value="Elp3"/>
    <property type="match status" value="1"/>
</dbReference>
<sequence length="469" mass="51330">MRILLISCYELGHQPLNVAVPAARLRARGHDVRCRDLSIEEWDPKDIAWADRIAFSVPMHTATQIARQAITRVRTQRPELPVAGYGLYAEMLADLADRVLTGETDSALVDWVESLDGVGRGGRVKSDGVGDVAAGVKILHLGREAASPGAALPARDLLPALDRYAHLVVAGTERIVGYVEASHGCAHRCRHCPVPVVYDGRIRIVEHDAVLADIEQQVNAGAQHITFGDPDFLNGVHHSLRVVRAMHERFPEVTFDCTVKVEHVLLHRDIWAEFAESGCLFVVSAFESVDDVTLAHLDKGHTVADMTDSVRILRENGIAVRPAWMPFTPWTTLAHIQGVLDFVAENDLVGNVDPVHYTIRLLLPRGSLLLAHPDLAASLDAYDEERGSYQWLASDPEMDELQARLAALVEKRLAADDPISVVYDAVREACGLPALGLDPALSDAIPRLTESWFCCAEPTALQLGSSLLT</sequence>
<dbReference type="InterPro" id="IPR058240">
    <property type="entry name" value="rSAM_sf"/>
</dbReference>
<dbReference type="PROSITE" id="PS51918">
    <property type="entry name" value="RADICAL_SAM"/>
    <property type="match status" value="1"/>
</dbReference>
<dbReference type="GO" id="GO:0046872">
    <property type="term" value="F:metal ion binding"/>
    <property type="evidence" value="ECO:0007669"/>
    <property type="project" value="UniProtKB-KW"/>
</dbReference>
<dbReference type="SFLD" id="SFLDG01082">
    <property type="entry name" value="B12-binding_domain_containing"/>
    <property type="match status" value="1"/>
</dbReference>
<evidence type="ECO:0000256" key="3">
    <source>
        <dbReference type="ARBA" id="ARBA00022723"/>
    </source>
</evidence>
<dbReference type="PANTHER" id="PTHR43409">
    <property type="entry name" value="ANAEROBIC MAGNESIUM-PROTOPORPHYRIN IX MONOMETHYL ESTER CYCLASE-RELATED"/>
    <property type="match status" value="1"/>
</dbReference>
<dbReference type="CDD" id="cd01335">
    <property type="entry name" value="Radical_SAM"/>
    <property type="match status" value="1"/>
</dbReference>
<dbReference type="InterPro" id="IPR007197">
    <property type="entry name" value="rSAM"/>
</dbReference>
<reference evidence="7" key="1">
    <citation type="submission" date="2020-05" db="EMBL/GenBank/DDBJ databases">
        <authorList>
            <person name="Chiriac C."/>
            <person name="Salcher M."/>
            <person name="Ghai R."/>
            <person name="Kavagutti S V."/>
        </authorList>
    </citation>
    <scope>NUCLEOTIDE SEQUENCE</scope>
</reference>
<dbReference type="InterPro" id="IPR054699">
    <property type="entry name" value="rSAM_CUAEP"/>
</dbReference>
<dbReference type="SFLD" id="SFLDS00029">
    <property type="entry name" value="Radical_SAM"/>
    <property type="match status" value="1"/>
</dbReference>
<evidence type="ECO:0000259" key="6">
    <source>
        <dbReference type="PROSITE" id="PS51918"/>
    </source>
</evidence>
<evidence type="ECO:0000313" key="7">
    <source>
        <dbReference type="EMBL" id="CAB4784923.1"/>
    </source>
</evidence>
<dbReference type="EMBL" id="CAEZZU010000166">
    <property type="protein sequence ID" value="CAB4784923.1"/>
    <property type="molecule type" value="Genomic_DNA"/>
</dbReference>
<keyword evidence="4" id="KW-0408">Iron</keyword>
<evidence type="ECO:0000256" key="4">
    <source>
        <dbReference type="ARBA" id="ARBA00023004"/>
    </source>
</evidence>
<name>A0A6J6WNS6_9ZZZZ</name>
<accession>A0A6J6WNS6</accession>